<dbReference type="InterPro" id="IPR000195">
    <property type="entry name" value="Rab-GAP-TBC_dom"/>
</dbReference>
<dbReference type="AlphaFoldDB" id="A0A1V9Z962"/>
<dbReference type="InterPro" id="IPR035969">
    <property type="entry name" value="Rab-GAP_TBC_sf"/>
</dbReference>
<dbReference type="STRING" id="74557.A0A1V9Z962"/>
<dbReference type="Gene3D" id="1.10.8.270">
    <property type="entry name" value="putative rabgap domain of human tbc1 domain family member 14 like domains"/>
    <property type="match status" value="1"/>
</dbReference>
<evidence type="ECO:0000313" key="8">
    <source>
        <dbReference type="Proteomes" id="UP000243217"/>
    </source>
</evidence>
<name>A0A1V9Z962_9STRA</name>
<sequence length="455" mass="52034">MMIARKITGDARTRNFSMASASSVTSVNTSVSCKNQHATAATEEPTGVPWVPDRASDECMGCQVAFSTFRRKHHCRNCGALVCSSCSRGRARLNGLEQKSRVCDICQRIDLPEGLWQEWKWSIEILCSGSRMSGWWSQVLRRNPAVHMPFEEIEARAEYFQELKSQPEIALQVFEHAVKMTQDFQQIEIDVERTFGPNSLEMQNSSRSLTYGPLIVYALRKGKTWKDIVTWKHALRRVLICYVMFQPTIGYCQGMDYIAAILLYGSNWECHHAFRLLVALMEKYDLSSVCAPGLPLLNLKFYQLDELVHYHLPELHHHLSLHGIHPNTYASGWVLTLFASFKTLHPGLVLSFFDGFFAKGWKSWFRVALAILATAQQRLLQTHTPTALIELLNHELPTLFPENDEKCREFFLLANHFKVTNAALVYFEDNFDRNSTCESTVVETYYSNRGEARAS</sequence>
<dbReference type="EMBL" id="JNBS01002181">
    <property type="protein sequence ID" value="OQR94523.1"/>
    <property type="molecule type" value="Genomic_DNA"/>
</dbReference>
<dbReference type="SUPFAM" id="SSF57903">
    <property type="entry name" value="FYVE/PHD zinc finger"/>
    <property type="match status" value="1"/>
</dbReference>
<dbReference type="SUPFAM" id="SSF47923">
    <property type="entry name" value="Ypt/Rab-GAP domain of gyp1p"/>
    <property type="match status" value="2"/>
</dbReference>
<feature type="domain" description="FYVE-type" evidence="6">
    <location>
        <begin position="53"/>
        <end position="106"/>
    </location>
</feature>
<dbReference type="PROSITE" id="PS51257">
    <property type="entry name" value="PROKAR_LIPOPROTEIN"/>
    <property type="match status" value="1"/>
</dbReference>
<dbReference type="InterPro" id="IPR000306">
    <property type="entry name" value="Znf_FYVE"/>
</dbReference>
<evidence type="ECO:0000256" key="3">
    <source>
        <dbReference type="ARBA" id="ARBA00022833"/>
    </source>
</evidence>
<feature type="domain" description="Rab-GAP TBC" evidence="5">
    <location>
        <begin position="164"/>
        <end position="360"/>
    </location>
</feature>
<dbReference type="Proteomes" id="UP000243217">
    <property type="component" value="Unassembled WGS sequence"/>
</dbReference>
<dbReference type="PANTHER" id="PTHR47219">
    <property type="entry name" value="RAB GTPASE-ACTIVATING PROTEIN 1-LIKE"/>
    <property type="match status" value="1"/>
</dbReference>
<dbReference type="PROSITE" id="PS50178">
    <property type="entry name" value="ZF_FYVE"/>
    <property type="match status" value="1"/>
</dbReference>
<dbReference type="Gene3D" id="1.10.472.80">
    <property type="entry name" value="Ypt/Rab-GAP domain of gyp1p, domain 3"/>
    <property type="match status" value="1"/>
</dbReference>
<comment type="caution">
    <text evidence="7">The sequence shown here is derived from an EMBL/GenBank/DDBJ whole genome shotgun (WGS) entry which is preliminary data.</text>
</comment>
<dbReference type="InterPro" id="IPR017455">
    <property type="entry name" value="Znf_FYVE-rel"/>
</dbReference>
<dbReference type="SMART" id="SM00064">
    <property type="entry name" value="FYVE"/>
    <property type="match status" value="1"/>
</dbReference>
<keyword evidence="1" id="KW-0479">Metal-binding</keyword>
<dbReference type="InterPro" id="IPR011011">
    <property type="entry name" value="Znf_FYVE_PHD"/>
</dbReference>
<accession>A0A1V9Z962</accession>
<dbReference type="Pfam" id="PF00566">
    <property type="entry name" value="RabGAP-TBC"/>
    <property type="match status" value="1"/>
</dbReference>
<protein>
    <recommendedName>
        <fullName evidence="9">Rab-GAP TBC domain-containing protein</fullName>
    </recommendedName>
</protein>
<dbReference type="InterPro" id="IPR013083">
    <property type="entry name" value="Znf_RING/FYVE/PHD"/>
</dbReference>
<evidence type="ECO:0000313" key="7">
    <source>
        <dbReference type="EMBL" id="OQR94523.1"/>
    </source>
</evidence>
<evidence type="ECO:0008006" key="9">
    <source>
        <dbReference type="Google" id="ProtNLM"/>
    </source>
</evidence>
<evidence type="ECO:0000256" key="1">
    <source>
        <dbReference type="ARBA" id="ARBA00022723"/>
    </source>
</evidence>
<dbReference type="PROSITE" id="PS50086">
    <property type="entry name" value="TBC_RABGAP"/>
    <property type="match status" value="1"/>
</dbReference>
<evidence type="ECO:0000259" key="6">
    <source>
        <dbReference type="PROSITE" id="PS50178"/>
    </source>
</evidence>
<dbReference type="PANTHER" id="PTHR47219:SF9">
    <property type="entry name" value="GTPASE ACTIVATING PROTEIN AND CENTROSOME-ASSOCIATED, ISOFORM B"/>
    <property type="match status" value="1"/>
</dbReference>
<organism evidence="7 8">
    <name type="scientific">Thraustotheca clavata</name>
    <dbReference type="NCBI Taxonomy" id="74557"/>
    <lineage>
        <taxon>Eukaryota</taxon>
        <taxon>Sar</taxon>
        <taxon>Stramenopiles</taxon>
        <taxon>Oomycota</taxon>
        <taxon>Saprolegniomycetes</taxon>
        <taxon>Saprolegniales</taxon>
        <taxon>Achlyaceae</taxon>
        <taxon>Thraustotheca</taxon>
    </lineage>
</organism>
<evidence type="ECO:0000259" key="5">
    <source>
        <dbReference type="PROSITE" id="PS50086"/>
    </source>
</evidence>
<dbReference type="InterPro" id="IPR050302">
    <property type="entry name" value="Rab_GAP_TBC_domain"/>
</dbReference>
<evidence type="ECO:0000256" key="4">
    <source>
        <dbReference type="PROSITE-ProRule" id="PRU00091"/>
    </source>
</evidence>
<dbReference type="GO" id="GO:0031267">
    <property type="term" value="F:small GTPase binding"/>
    <property type="evidence" value="ECO:0007669"/>
    <property type="project" value="TreeGrafter"/>
</dbReference>
<proteinExistence type="predicted"/>
<keyword evidence="2 4" id="KW-0863">Zinc-finger</keyword>
<dbReference type="OrthoDB" id="295078at2759"/>
<keyword evidence="3" id="KW-0862">Zinc</keyword>
<dbReference type="GO" id="GO:0005096">
    <property type="term" value="F:GTPase activator activity"/>
    <property type="evidence" value="ECO:0007669"/>
    <property type="project" value="TreeGrafter"/>
</dbReference>
<reference evidence="7 8" key="1">
    <citation type="journal article" date="2014" name="Genome Biol. Evol.">
        <title>The secreted proteins of Achlya hypogyna and Thraustotheca clavata identify the ancestral oomycete secretome and reveal gene acquisitions by horizontal gene transfer.</title>
        <authorList>
            <person name="Misner I."/>
            <person name="Blouin N."/>
            <person name="Leonard G."/>
            <person name="Richards T.A."/>
            <person name="Lane C.E."/>
        </authorList>
    </citation>
    <scope>NUCLEOTIDE SEQUENCE [LARGE SCALE GENOMIC DNA]</scope>
    <source>
        <strain evidence="7 8">ATCC 34112</strain>
    </source>
</reference>
<dbReference type="Pfam" id="PF01363">
    <property type="entry name" value="FYVE"/>
    <property type="match status" value="1"/>
</dbReference>
<dbReference type="Gene3D" id="3.30.40.10">
    <property type="entry name" value="Zinc/RING finger domain, C3HC4 (zinc finger)"/>
    <property type="match status" value="1"/>
</dbReference>
<dbReference type="SMART" id="SM00164">
    <property type="entry name" value="TBC"/>
    <property type="match status" value="1"/>
</dbReference>
<dbReference type="GO" id="GO:0008270">
    <property type="term" value="F:zinc ion binding"/>
    <property type="evidence" value="ECO:0007669"/>
    <property type="project" value="UniProtKB-KW"/>
</dbReference>
<gene>
    <name evidence="7" type="ORF">THRCLA_08163</name>
</gene>
<keyword evidence="8" id="KW-1185">Reference proteome</keyword>
<evidence type="ECO:0000256" key="2">
    <source>
        <dbReference type="ARBA" id="ARBA00022771"/>
    </source>
</evidence>